<dbReference type="SUPFAM" id="SSF53822">
    <property type="entry name" value="Periplasmic binding protein-like I"/>
    <property type="match status" value="1"/>
</dbReference>
<sequence>MKLIDSFKKRGTVSRVAATAGLMLALTAAFVPNVRAAGEEYFPLQSYRVGPYAAGGSGFFGGFIDYMNLINKRDGGVNGVKLTWSECETEYVVEKGVECYERLKSGLNGAPAAATNPLSVGIAYATLDRSSADKIPLITINHGRTDSTDGAVFPYVFPLQLNPYSEVSAIVNYIGQQSGGLNQLKGKKIVVLYHGSPYGRETIPVLDALSKKYGFELTQIEVPHPGNEQGSQWLTIHRINPDWVILRGWGVMNPVALKSAQKVGFPANHIIGNIWSNSEEDARPAGEAAKGFISITTHPSGTDFPVIQTINQYVIKPGNGDLKDPARFGTVYYNLGVVNGILNVEALRVAQAKFGDKPLTGEQVRWGFEHLNLDDARLKQLGAYGLVQPLKLSCSDHEGGGAVRFQQWDGQQWKVISGWVQADRALLRPIIEKSANAYAKEKGITPRDCSKDI</sequence>
<dbReference type="InterPro" id="IPR028081">
    <property type="entry name" value="Leu-bd"/>
</dbReference>
<organism evidence="4 5">
    <name type="scientific">Paraburkholderia hospita</name>
    <dbReference type="NCBI Taxonomy" id="169430"/>
    <lineage>
        <taxon>Bacteria</taxon>
        <taxon>Pseudomonadati</taxon>
        <taxon>Pseudomonadota</taxon>
        <taxon>Betaproteobacteria</taxon>
        <taxon>Burkholderiales</taxon>
        <taxon>Burkholderiaceae</taxon>
        <taxon>Paraburkholderia</taxon>
    </lineage>
</organism>
<dbReference type="InterPro" id="IPR028082">
    <property type="entry name" value="Peripla_BP_I"/>
</dbReference>
<dbReference type="PANTHER" id="PTHR47235:SF1">
    <property type="entry name" value="BLR6548 PROTEIN"/>
    <property type="match status" value="1"/>
</dbReference>
<name>A0AAN1JNA7_9BURK</name>
<dbReference type="Proteomes" id="UP000236649">
    <property type="component" value="Chromosome 5"/>
</dbReference>
<dbReference type="EMBL" id="CP026109">
    <property type="protein sequence ID" value="AUT76217.1"/>
    <property type="molecule type" value="Genomic_DNA"/>
</dbReference>
<evidence type="ECO:0000259" key="3">
    <source>
        <dbReference type="Pfam" id="PF13458"/>
    </source>
</evidence>
<dbReference type="CDD" id="cd06334">
    <property type="entry name" value="PBP1_ABC_ligand_binding-like"/>
    <property type="match status" value="1"/>
</dbReference>
<gene>
    <name evidence="4" type="ORF">C2L64_48960</name>
</gene>
<keyword evidence="2" id="KW-0732">Signal</keyword>
<evidence type="ECO:0000313" key="5">
    <source>
        <dbReference type="Proteomes" id="UP000236649"/>
    </source>
</evidence>
<dbReference type="RefSeq" id="WP_090836835.1">
    <property type="nucleotide sequence ID" value="NZ_CADFGJ010000011.1"/>
</dbReference>
<evidence type="ECO:0000256" key="1">
    <source>
        <dbReference type="ARBA" id="ARBA00010062"/>
    </source>
</evidence>
<dbReference type="Pfam" id="PF13458">
    <property type="entry name" value="Peripla_BP_6"/>
    <property type="match status" value="1"/>
</dbReference>
<evidence type="ECO:0000313" key="4">
    <source>
        <dbReference type="EMBL" id="AUT76217.1"/>
    </source>
</evidence>
<protein>
    <submittedName>
        <fullName evidence="4">ABC transporter permease</fullName>
    </submittedName>
</protein>
<dbReference type="KEGG" id="phs:C2L64_48960"/>
<comment type="similarity">
    <text evidence="1">Belongs to the leucine-binding protein family.</text>
</comment>
<dbReference type="PANTHER" id="PTHR47235">
    <property type="entry name" value="BLR6548 PROTEIN"/>
    <property type="match status" value="1"/>
</dbReference>
<dbReference type="Gene3D" id="3.40.50.2300">
    <property type="match status" value="2"/>
</dbReference>
<evidence type="ECO:0000256" key="2">
    <source>
        <dbReference type="ARBA" id="ARBA00022729"/>
    </source>
</evidence>
<feature type="domain" description="Leucine-binding protein" evidence="3">
    <location>
        <begin position="48"/>
        <end position="410"/>
    </location>
</feature>
<proteinExistence type="inferred from homology"/>
<dbReference type="GeneID" id="55536179"/>
<accession>A0AAN1JNA7</accession>
<dbReference type="AlphaFoldDB" id="A0AAN1JNA7"/>
<reference evidence="4 5" key="1">
    <citation type="submission" date="2018-01" db="EMBL/GenBank/DDBJ databases">
        <title>Species boundaries and ecological features among Paraburkholderia terrae DSMZ17804T, P. hospita DSMZ17164T and P. caribensis DSMZ13236T.</title>
        <authorList>
            <person name="Pratama A.A."/>
        </authorList>
    </citation>
    <scope>NUCLEOTIDE SEQUENCE [LARGE SCALE GENOMIC DNA]</scope>
    <source>
        <strain evidence="4 5">DSM 17164</strain>
    </source>
</reference>